<dbReference type="InterPro" id="IPR051397">
    <property type="entry name" value="Zn-ADH-like_protein"/>
</dbReference>
<dbReference type="AlphaFoldDB" id="A0A0S2K3H5"/>
<dbReference type="SUPFAM" id="SSF51735">
    <property type="entry name" value="NAD(P)-binding Rossmann-fold domains"/>
    <property type="match status" value="1"/>
</dbReference>
<dbReference type="InterPro" id="IPR013154">
    <property type="entry name" value="ADH-like_N"/>
</dbReference>
<dbReference type="PANTHER" id="PTHR43677:SF4">
    <property type="entry name" value="QUINONE OXIDOREDUCTASE-LIKE PROTEIN 2"/>
    <property type="match status" value="1"/>
</dbReference>
<evidence type="ECO:0000313" key="2">
    <source>
        <dbReference type="EMBL" id="ALO42628.1"/>
    </source>
</evidence>
<dbReference type="GO" id="GO:0016491">
    <property type="term" value="F:oxidoreductase activity"/>
    <property type="evidence" value="ECO:0007669"/>
    <property type="project" value="InterPro"/>
</dbReference>
<dbReference type="InterPro" id="IPR011032">
    <property type="entry name" value="GroES-like_sf"/>
</dbReference>
<dbReference type="Gene3D" id="3.90.180.10">
    <property type="entry name" value="Medium-chain alcohol dehydrogenases, catalytic domain"/>
    <property type="match status" value="1"/>
</dbReference>
<dbReference type="InterPro" id="IPR013149">
    <property type="entry name" value="ADH-like_C"/>
</dbReference>
<gene>
    <name evidence="2" type="ORF">PP2015_2131</name>
</gene>
<sequence length="333" mass="36261">MSAVNKSMKVLELVQAGEAFDLRCAEQQVPQLGANELLVAIDYVALNHVDARLAQEGFSQWHYPHILGLDAVGTVVDAPKGVFPNKGTRVLFNACLSQQGMLKEYAVVPSHSVSVIPDEVSSDVAVSLPNAGMAALIALNKLQLQPGESLLINSAQGAVAHFAIQYAKQQGAQVYAFAQKPHQKRLEKLGADLAFDCEQEGVCEQIKREIGNAGFDCIINTQGGETFLEDLQHLRFCGRIACLNGFSTIPEQLLFEKAPNIGVVSVSGAWLSNSLCAQQHLRFMGEQLLQDVAQKRIQAPELNIIDFEVAAVRDALSMLLTQTCTKRPIIKIR</sequence>
<dbReference type="EMBL" id="CP013187">
    <property type="protein sequence ID" value="ALO42628.1"/>
    <property type="molecule type" value="Genomic_DNA"/>
</dbReference>
<feature type="domain" description="Enoyl reductase (ER)" evidence="1">
    <location>
        <begin position="17"/>
        <end position="330"/>
    </location>
</feature>
<dbReference type="InterPro" id="IPR020843">
    <property type="entry name" value="ER"/>
</dbReference>
<name>A0A0S2K3H5_9GAMM</name>
<evidence type="ECO:0000313" key="3">
    <source>
        <dbReference type="Proteomes" id="UP000061457"/>
    </source>
</evidence>
<organism evidence="2 3">
    <name type="scientific">Pseudoalteromonas phenolica</name>
    <dbReference type="NCBI Taxonomy" id="161398"/>
    <lineage>
        <taxon>Bacteria</taxon>
        <taxon>Pseudomonadati</taxon>
        <taxon>Pseudomonadota</taxon>
        <taxon>Gammaproteobacteria</taxon>
        <taxon>Alteromonadales</taxon>
        <taxon>Pseudoalteromonadaceae</taxon>
        <taxon>Pseudoalteromonas</taxon>
    </lineage>
</organism>
<keyword evidence="3" id="KW-1185">Reference proteome</keyword>
<dbReference type="OrthoDB" id="9803687at2"/>
<dbReference type="Gene3D" id="3.40.50.720">
    <property type="entry name" value="NAD(P)-binding Rossmann-like Domain"/>
    <property type="match status" value="1"/>
</dbReference>
<dbReference type="KEGG" id="pphe:PP2015_2131"/>
<dbReference type="SMART" id="SM00829">
    <property type="entry name" value="PKS_ER"/>
    <property type="match status" value="1"/>
</dbReference>
<proteinExistence type="predicted"/>
<protein>
    <submittedName>
        <fullName evidence="2">Putative oxidoreductase</fullName>
    </submittedName>
</protein>
<dbReference type="Pfam" id="PF08240">
    <property type="entry name" value="ADH_N"/>
    <property type="match status" value="1"/>
</dbReference>
<dbReference type="PATRIC" id="fig|161398.10.peg.2167"/>
<evidence type="ECO:0000259" key="1">
    <source>
        <dbReference type="SMART" id="SM00829"/>
    </source>
</evidence>
<dbReference type="RefSeq" id="WP_058030317.1">
    <property type="nucleotide sequence ID" value="NZ_CP013187.1"/>
</dbReference>
<accession>A0A0S2K3H5</accession>
<reference evidence="2 3" key="1">
    <citation type="submission" date="2015-11" db="EMBL/GenBank/DDBJ databases">
        <authorList>
            <person name="Zhang Y."/>
            <person name="Guo Z."/>
        </authorList>
    </citation>
    <scope>NUCLEOTIDE SEQUENCE [LARGE SCALE GENOMIC DNA]</scope>
    <source>
        <strain evidence="2 3">KCTC 12086</strain>
    </source>
</reference>
<dbReference type="Pfam" id="PF00107">
    <property type="entry name" value="ADH_zinc_N"/>
    <property type="match status" value="1"/>
</dbReference>
<dbReference type="InterPro" id="IPR036291">
    <property type="entry name" value="NAD(P)-bd_dom_sf"/>
</dbReference>
<dbReference type="STRING" id="161398.PP2015_2131"/>
<dbReference type="PANTHER" id="PTHR43677">
    <property type="entry name" value="SHORT-CHAIN DEHYDROGENASE/REDUCTASE"/>
    <property type="match status" value="1"/>
</dbReference>
<dbReference type="Proteomes" id="UP000061457">
    <property type="component" value="Chromosome I"/>
</dbReference>
<dbReference type="SUPFAM" id="SSF50129">
    <property type="entry name" value="GroES-like"/>
    <property type="match status" value="1"/>
</dbReference>